<dbReference type="InterPro" id="IPR035979">
    <property type="entry name" value="RBD_domain_sf"/>
</dbReference>
<evidence type="ECO:0000313" key="9">
    <source>
        <dbReference type="Proteomes" id="UP000001876"/>
    </source>
</evidence>
<dbReference type="GO" id="GO:0005634">
    <property type="term" value="C:nucleus"/>
    <property type="evidence" value="ECO:0007669"/>
    <property type="project" value="UniProtKB-SubCell"/>
</dbReference>
<dbReference type="STRING" id="564608.C1MLV6"/>
<gene>
    <name evidence="8" type="ORF">MICPUCDRAFT_9129</name>
</gene>
<comment type="subcellular location">
    <subcellularLocation>
        <location evidence="1">Nucleus</location>
    </subcellularLocation>
</comment>
<protein>
    <submittedName>
        <fullName evidence="8">Predicted protein</fullName>
    </submittedName>
</protein>
<dbReference type="RefSeq" id="XP_003056831.1">
    <property type="nucleotide sequence ID" value="XM_003056785.1"/>
</dbReference>
<dbReference type="Proteomes" id="UP000001876">
    <property type="component" value="Unassembled WGS sequence"/>
</dbReference>
<feature type="domain" description="RRM" evidence="7">
    <location>
        <begin position="11"/>
        <end position="89"/>
    </location>
</feature>
<dbReference type="InterPro" id="IPR012677">
    <property type="entry name" value="Nucleotide-bd_a/b_plait_sf"/>
</dbReference>
<dbReference type="GeneID" id="9682725"/>
<evidence type="ECO:0000259" key="7">
    <source>
        <dbReference type="PROSITE" id="PS50102"/>
    </source>
</evidence>
<dbReference type="PROSITE" id="PS50102">
    <property type="entry name" value="RRM"/>
    <property type="match status" value="1"/>
</dbReference>
<feature type="non-terminal residue" evidence="8">
    <location>
        <position position="1"/>
    </location>
</feature>
<sequence length="96" mass="10765">KSTAPDISGMYSLKVDNIAYRVDVGRVREMFAAHGEIGDVYMPRDRTTGNSRGFAFVRFIDKNEAEDAIKAMNEKEIEGRAIRVAFAEEPRAANPR</sequence>
<dbReference type="SUPFAM" id="SSF54928">
    <property type="entry name" value="RNA-binding domain, RBD"/>
    <property type="match status" value="1"/>
</dbReference>
<accession>C1MLV6</accession>
<dbReference type="InterPro" id="IPR000504">
    <property type="entry name" value="RRM_dom"/>
</dbReference>
<dbReference type="AlphaFoldDB" id="C1MLV6"/>
<evidence type="ECO:0000256" key="4">
    <source>
        <dbReference type="ARBA" id="ARBA00023187"/>
    </source>
</evidence>
<evidence type="ECO:0000256" key="2">
    <source>
        <dbReference type="ARBA" id="ARBA00022664"/>
    </source>
</evidence>
<dbReference type="PANTHER" id="PTHR48028">
    <property type="entry name" value="GLYCINE-RICH RNA-BINDING PROTEIN RZ1A"/>
    <property type="match status" value="1"/>
</dbReference>
<name>C1MLV6_MICPC</name>
<dbReference type="KEGG" id="mpp:MICPUCDRAFT_9129"/>
<keyword evidence="9" id="KW-1185">Reference proteome</keyword>
<evidence type="ECO:0000256" key="1">
    <source>
        <dbReference type="ARBA" id="ARBA00004123"/>
    </source>
</evidence>
<keyword evidence="2" id="KW-0507">mRNA processing</keyword>
<reference evidence="8 9" key="1">
    <citation type="journal article" date="2009" name="Science">
        <title>Green evolution and dynamic adaptations revealed by genomes of the marine picoeukaryotes Micromonas.</title>
        <authorList>
            <person name="Worden A.Z."/>
            <person name="Lee J.H."/>
            <person name="Mock T."/>
            <person name="Rouze P."/>
            <person name="Simmons M.P."/>
            <person name="Aerts A.L."/>
            <person name="Allen A.E."/>
            <person name="Cuvelier M.L."/>
            <person name="Derelle E."/>
            <person name="Everett M.V."/>
            <person name="Foulon E."/>
            <person name="Grimwood J."/>
            <person name="Gundlach H."/>
            <person name="Henrissat B."/>
            <person name="Napoli C."/>
            <person name="McDonald S.M."/>
            <person name="Parker M.S."/>
            <person name="Rombauts S."/>
            <person name="Salamov A."/>
            <person name="Von Dassow P."/>
            <person name="Badger J.H."/>
            <person name="Coutinho P.M."/>
            <person name="Demir E."/>
            <person name="Dubchak I."/>
            <person name="Gentemann C."/>
            <person name="Eikrem W."/>
            <person name="Gready J.E."/>
            <person name="John U."/>
            <person name="Lanier W."/>
            <person name="Lindquist E.A."/>
            <person name="Lucas S."/>
            <person name="Mayer K.F."/>
            <person name="Moreau H."/>
            <person name="Not F."/>
            <person name="Otillar R."/>
            <person name="Panaud O."/>
            <person name="Pangilinan J."/>
            <person name="Paulsen I."/>
            <person name="Piegu B."/>
            <person name="Poliakov A."/>
            <person name="Robbens S."/>
            <person name="Schmutz J."/>
            <person name="Toulza E."/>
            <person name="Wyss T."/>
            <person name="Zelensky A."/>
            <person name="Zhou K."/>
            <person name="Armbrust E.V."/>
            <person name="Bhattacharya D."/>
            <person name="Goodenough U.W."/>
            <person name="Van de Peer Y."/>
            <person name="Grigoriev I.V."/>
        </authorList>
    </citation>
    <scope>NUCLEOTIDE SEQUENCE [LARGE SCALE GENOMIC DNA]</scope>
    <source>
        <strain evidence="8 9">CCMP1545</strain>
    </source>
</reference>
<feature type="non-terminal residue" evidence="8">
    <location>
        <position position="96"/>
    </location>
</feature>
<dbReference type="SMART" id="SM00360">
    <property type="entry name" value="RRM"/>
    <property type="match status" value="1"/>
</dbReference>
<dbReference type="InterPro" id="IPR051106">
    <property type="entry name" value="RNA-bind/splicing_reg"/>
</dbReference>
<evidence type="ECO:0000313" key="8">
    <source>
        <dbReference type="EMBL" id="EEH58476.1"/>
    </source>
</evidence>
<dbReference type="Pfam" id="PF00076">
    <property type="entry name" value="RRM_1"/>
    <property type="match status" value="1"/>
</dbReference>
<dbReference type="GO" id="GO:0008380">
    <property type="term" value="P:RNA splicing"/>
    <property type="evidence" value="ECO:0007669"/>
    <property type="project" value="UniProtKB-KW"/>
</dbReference>
<dbReference type="OMA" id="SAMHETE"/>
<keyword evidence="5" id="KW-0539">Nucleus</keyword>
<dbReference type="eggNOG" id="KOG4207">
    <property type="taxonomic scope" value="Eukaryota"/>
</dbReference>
<evidence type="ECO:0000256" key="5">
    <source>
        <dbReference type="ARBA" id="ARBA00023242"/>
    </source>
</evidence>
<evidence type="ECO:0000256" key="3">
    <source>
        <dbReference type="ARBA" id="ARBA00022884"/>
    </source>
</evidence>
<organism evidence="9">
    <name type="scientific">Micromonas pusilla (strain CCMP1545)</name>
    <name type="common">Picoplanktonic green alga</name>
    <dbReference type="NCBI Taxonomy" id="564608"/>
    <lineage>
        <taxon>Eukaryota</taxon>
        <taxon>Viridiplantae</taxon>
        <taxon>Chlorophyta</taxon>
        <taxon>Mamiellophyceae</taxon>
        <taxon>Mamiellales</taxon>
        <taxon>Mamiellaceae</taxon>
        <taxon>Micromonas</taxon>
    </lineage>
</organism>
<dbReference type="GO" id="GO:0003723">
    <property type="term" value="F:RNA binding"/>
    <property type="evidence" value="ECO:0007669"/>
    <property type="project" value="UniProtKB-UniRule"/>
</dbReference>
<proteinExistence type="predicted"/>
<keyword evidence="3 6" id="KW-0694">RNA-binding</keyword>
<keyword evidence="4" id="KW-0508">mRNA splicing</keyword>
<evidence type="ECO:0000256" key="6">
    <source>
        <dbReference type="PROSITE-ProRule" id="PRU00176"/>
    </source>
</evidence>
<dbReference type="GO" id="GO:0006397">
    <property type="term" value="P:mRNA processing"/>
    <property type="evidence" value="ECO:0007669"/>
    <property type="project" value="UniProtKB-KW"/>
</dbReference>
<dbReference type="PANTHER" id="PTHR48028:SF4">
    <property type="entry name" value="SC35-LIKE SPLICING FACTOR"/>
    <property type="match status" value="1"/>
</dbReference>
<dbReference type="EMBL" id="GG663737">
    <property type="protein sequence ID" value="EEH58476.1"/>
    <property type="molecule type" value="Genomic_DNA"/>
</dbReference>
<dbReference type="OrthoDB" id="439808at2759"/>
<dbReference type="Gene3D" id="3.30.70.330">
    <property type="match status" value="1"/>
</dbReference>